<reference evidence="7 8" key="1">
    <citation type="journal article" date="2017" name="Int. J. Syst. Evol. Microbiol.">
        <title>Gemmobacter straminiformis sp. nov., isolated from an artificial fountain.</title>
        <authorList>
            <person name="Kang J.Y."/>
            <person name="Kim M.J."/>
            <person name="Chun J."/>
            <person name="Son K.P."/>
            <person name="Jahng K.Y."/>
        </authorList>
    </citation>
    <scope>NUCLEOTIDE SEQUENCE [LARGE SCALE GENOMIC DNA]</scope>
    <source>
        <strain evidence="7 8">CAM-8</strain>
    </source>
</reference>
<keyword evidence="8" id="KW-1185">Reference proteome</keyword>
<keyword evidence="3" id="KW-0520">NAD</keyword>
<feature type="domain" description="D-isomer specific 2-hydroxyacid dehydrogenase NAD-binding" evidence="6">
    <location>
        <begin position="116"/>
        <end position="290"/>
    </location>
</feature>
<evidence type="ECO:0000256" key="2">
    <source>
        <dbReference type="ARBA" id="ARBA00023002"/>
    </source>
</evidence>
<evidence type="ECO:0000256" key="4">
    <source>
        <dbReference type="RuleBase" id="RU003719"/>
    </source>
</evidence>
<evidence type="ECO:0000259" key="5">
    <source>
        <dbReference type="Pfam" id="PF00389"/>
    </source>
</evidence>
<dbReference type="PANTHER" id="PTHR10996">
    <property type="entry name" value="2-HYDROXYACID DEHYDROGENASE-RELATED"/>
    <property type="match status" value="1"/>
</dbReference>
<protein>
    <submittedName>
        <fullName evidence="7">Dihydrofolate reductase</fullName>
    </submittedName>
</protein>
<dbReference type="PANTHER" id="PTHR10996:SF283">
    <property type="entry name" value="GLYOXYLATE_HYDROXYPYRUVATE REDUCTASE B"/>
    <property type="match status" value="1"/>
</dbReference>
<dbReference type="GO" id="GO:0030267">
    <property type="term" value="F:glyoxylate reductase (NADPH) activity"/>
    <property type="evidence" value="ECO:0007669"/>
    <property type="project" value="TreeGrafter"/>
</dbReference>
<feature type="domain" description="D-isomer specific 2-hydroxyacid dehydrogenase catalytic" evidence="5">
    <location>
        <begin position="29"/>
        <end position="306"/>
    </location>
</feature>
<dbReference type="Pfam" id="PF02826">
    <property type="entry name" value="2-Hacid_dh_C"/>
    <property type="match status" value="1"/>
</dbReference>
<dbReference type="GO" id="GO:0016618">
    <property type="term" value="F:hydroxypyruvate reductase [NAD(P)H] activity"/>
    <property type="evidence" value="ECO:0007669"/>
    <property type="project" value="TreeGrafter"/>
</dbReference>
<dbReference type="GO" id="GO:0005829">
    <property type="term" value="C:cytosol"/>
    <property type="evidence" value="ECO:0007669"/>
    <property type="project" value="TreeGrafter"/>
</dbReference>
<evidence type="ECO:0000313" key="8">
    <source>
        <dbReference type="Proteomes" id="UP000555411"/>
    </source>
</evidence>
<comment type="similarity">
    <text evidence="1 4">Belongs to the D-isomer specific 2-hydroxyacid dehydrogenase family.</text>
</comment>
<gene>
    <name evidence="7" type="ORF">H7F16_06320</name>
</gene>
<dbReference type="Gene3D" id="3.40.50.720">
    <property type="entry name" value="NAD(P)-binding Rossmann-like Domain"/>
    <property type="match status" value="2"/>
</dbReference>
<evidence type="ECO:0000256" key="3">
    <source>
        <dbReference type="ARBA" id="ARBA00023027"/>
    </source>
</evidence>
<evidence type="ECO:0000256" key="1">
    <source>
        <dbReference type="ARBA" id="ARBA00005854"/>
    </source>
</evidence>
<dbReference type="GO" id="GO:0051287">
    <property type="term" value="F:NAD binding"/>
    <property type="evidence" value="ECO:0007669"/>
    <property type="project" value="InterPro"/>
</dbReference>
<evidence type="ECO:0000259" key="6">
    <source>
        <dbReference type="Pfam" id="PF02826"/>
    </source>
</evidence>
<dbReference type="Proteomes" id="UP000555411">
    <property type="component" value="Unassembled WGS sequence"/>
</dbReference>
<dbReference type="InterPro" id="IPR029753">
    <property type="entry name" value="D-isomer_DH_CS"/>
</dbReference>
<evidence type="ECO:0000313" key="7">
    <source>
        <dbReference type="EMBL" id="MBC2835116.1"/>
    </source>
</evidence>
<dbReference type="FunFam" id="3.40.50.720:FF:000203">
    <property type="entry name" value="D-3-phosphoglycerate dehydrogenase (SerA)"/>
    <property type="match status" value="1"/>
</dbReference>
<dbReference type="SUPFAM" id="SSF52283">
    <property type="entry name" value="Formate/glycerate dehydrogenase catalytic domain-like"/>
    <property type="match status" value="1"/>
</dbReference>
<dbReference type="Pfam" id="PF00389">
    <property type="entry name" value="2-Hacid_dh"/>
    <property type="match status" value="1"/>
</dbReference>
<organism evidence="7 8">
    <name type="scientific">Paragemmobacter straminiformis</name>
    <dbReference type="NCBI Taxonomy" id="2045119"/>
    <lineage>
        <taxon>Bacteria</taxon>
        <taxon>Pseudomonadati</taxon>
        <taxon>Pseudomonadota</taxon>
        <taxon>Alphaproteobacteria</taxon>
        <taxon>Rhodobacterales</taxon>
        <taxon>Paracoccaceae</taxon>
        <taxon>Paragemmobacter</taxon>
    </lineage>
</organism>
<dbReference type="InterPro" id="IPR006139">
    <property type="entry name" value="D-isomer_2_OHA_DH_cat_dom"/>
</dbReference>
<dbReference type="SUPFAM" id="SSF51735">
    <property type="entry name" value="NAD(P)-binding Rossmann-fold domains"/>
    <property type="match status" value="1"/>
</dbReference>
<name>A0A842I664_9RHOB</name>
<accession>A0A842I664</accession>
<dbReference type="InterPro" id="IPR050223">
    <property type="entry name" value="D-isomer_2-hydroxyacid_DH"/>
</dbReference>
<dbReference type="PROSITE" id="PS00671">
    <property type="entry name" value="D_2_HYDROXYACID_DH_3"/>
    <property type="match status" value="1"/>
</dbReference>
<keyword evidence="2 4" id="KW-0560">Oxidoreductase</keyword>
<sequence length="326" mass="34710">MTATILVTCGHLQRHIGLYRDEIRAHGFDVNVPPLTGQQFGADDMANFLRDADVAIAGDDALGADVLEAGVSGRLRGLVRWGIGTDNVDKPTATRLGLPVFNTPGMFNHEVADLALGHLLNLSRHIHKMDRDVRQGKWTRFEGTSLNGKVSGIIGLGGIGREICRRVRAFGMQAIGCDVVTIPTSALEDVGATQVSFEDILDQADVIFLACALTAKNHHLLNATAFGRMKPGVLIINVARGPIIDETALIAALDSGRVAAAGLDVFEVEPLPAGSLLRCFDNCLFGTHSGSSTAEAIHRTNRASVDIALAMLGVKPDHLLSCNRIA</sequence>
<comment type="caution">
    <text evidence="7">The sequence shown here is derived from an EMBL/GenBank/DDBJ whole genome shotgun (WGS) entry which is preliminary data.</text>
</comment>
<dbReference type="AlphaFoldDB" id="A0A842I664"/>
<dbReference type="RefSeq" id="WP_185796745.1">
    <property type="nucleotide sequence ID" value="NZ_JACLQD010000002.1"/>
</dbReference>
<dbReference type="InterPro" id="IPR036291">
    <property type="entry name" value="NAD(P)-bd_dom_sf"/>
</dbReference>
<dbReference type="InterPro" id="IPR006140">
    <property type="entry name" value="D-isomer_DH_NAD-bd"/>
</dbReference>
<dbReference type="EMBL" id="JACLQD010000002">
    <property type="protein sequence ID" value="MBC2835116.1"/>
    <property type="molecule type" value="Genomic_DNA"/>
</dbReference>
<proteinExistence type="inferred from homology"/>